<dbReference type="EMBL" id="CP143790">
    <property type="protein sequence ID" value="WVN90079.1"/>
    <property type="molecule type" value="Genomic_DNA"/>
</dbReference>
<dbReference type="GeneID" id="91089523"/>
<sequence>MSARMDIQKLVLISLQQLALDSEPWSRKHNIKEKKYQDVLQPISESLWELKSAYDQKANNVLEKGKELHSRTLQGFLKAVSIAEASSLDADSVFKKVLDEVDEDADRLCFCLKKESMPSQSGAGAGTAAQSTAQSTTDVPEVERHGPPSPPRKWYQQYVREGQHERRPERGE</sequence>
<name>A0A1E3HLL9_9TREE</name>
<feature type="region of interest" description="Disordered" evidence="1">
    <location>
        <begin position="117"/>
        <end position="172"/>
    </location>
</feature>
<evidence type="ECO:0000256" key="1">
    <source>
        <dbReference type="SAM" id="MobiDB-lite"/>
    </source>
</evidence>
<evidence type="ECO:0000313" key="3">
    <source>
        <dbReference type="Proteomes" id="UP000094043"/>
    </source>
</evidence>
<dbReference type="VEuPathDB" id="FungiDB:L203_06309"/>
<organism evidence="2 3">
    <name type="scientific">Cryptococcus depauperatus CBS 7841</name>
    <dbReference type="NCBI Taxonomy" id="1295531"/>
    <lineage>
        <taxon>Eukaryota</taxon>
        <taxon>Fungi</taxon>
        <taxon>Dikarya</taxon>
        <taxon>Basidiomycota</taxon>
        <taxon>Agaricomycotina</taxon>
        <taxon>Tremellomycetes</taxon>
        <taxon>Tremellales</taxon>
        <taxon>Cryptococcaceae</taxon>
        <taxon>Cryptococcus</taxon>
    </lineage>
</organism>
<keyword evidence="3" id="KW-1185">Reference proteome</keyword>
<accession>A0A1E3HLL9</accession>
<gene>
    <name evidence="2" type="ORF">L203_105314</name>
</gene>
<feature type="compositionally biased region" description="Low complexity" evidence="1">
    <location>
        <begin position="119"/>
        <end position="137"/>
    </location>
</feature>
<reference evidence="2" key="2">
    <citation type="journal article" date="2022" name="Elife">
        <title>Obligate sexual reproduction of a homothallic fungus closely related to the Cryptococcus pathogenic species complex.</title>
        <authorList>
            <person name="Passer A.R."/>
            <person name="Clancey S.A."/>
            <person name="Shea T."/>
            <person name="David-Palma M."/>
            <person name="Averette A.F."/>
            <person name="Boekhout T."/>
            <person name="Porcel B.M."/>
            <person name="Nowrousian M."/>
            <person name="Cuomo C.A."/>
            <person name="Sun S."/>
            <person name="Heitman J."/>
            <person name="Coelho M.A."/>
        </authorList>
    </citation>
    <scope>NUCLEOTIDE SEQUENCE</scope>
    <source>
        <strain evidence="2">CBS 7841</strain>
    </source>
</reference>
<proteinExistence type="predicted"/>
<protein>
    <submittedName>
        <fullName evidence="2">Uncharacterized protein</fullName>
    </submittedName>
</protein>
<evidence type="ECO:0000313" key="2">
    <source>
        <dbReference type="EMBL" id="WVN90079.1"/>
    </source>
</evidence>
<reference evidence="2" key="3">
    <citation type="submission" date="2024-01" db="EMBL/GenBank/DDBJ databases">
        <authorList>
            <person name="Coelho M.A."/>
            <person name="David-Palma M."/>
            <person name="Shea T."/>
            <person name="Sun S."/>
            <person name="Cuomo C.A."/>
            <person name="Heitman J."/>
        </authorList>
    </citation>
    <scope>NUCLEOTIDE SEQUENCE</scope>
    <source>
        <strain evidence="2">CBS 7841</strain>
    </source>
</reference>
<dbReference type="AlphaFoldDB" id="A0A1E3HLL9"/>
<dbReference type="KEGG" id="cdep:91089523"/>
<reference evidence="2" key="1">
    <citation type="submission" date="2016-06" db="EMBL/GenBank/DDBJ databases">
        <authorList>
            <person name="Cuomo C."/>
            <person name="Litvintseva A."/>
            <person name="Heitman J."/>
            <person name="Chen Y."/>
            <person name="Sun S."/>
            <person name="Springer D."/>
            <person name="Dromer F."/>
            <person name="Young S."/>
            <person name="Zeng Q."/>
            <person name="Chapman S."/>
            <person name="Gujja S."/>
            <person name="Saif S."/>
            <person name="Birren B."/>
        </authorList>
    </citation>
    <scope>NUCLEOTIDE SEQUENCE</scope>
    <source>
        <strain evidence="2">CBS 7841</strain>
    </source>
</reference>
<feature type="compositionally biased region" description="Basic and acidic residues" evidence="1">
    <location>
        <begin position="161"/>
        <end position="172"/>
    </location>
</feature>
<dbReference type="RefSeq" id="XP_066070779.1">
    <property type="nucleotide sequence ID" value="XM_066214682.1"/>
</dbReference>
<dbReference type="Proteomes" id="UP000094043">
    <property type="component" value="Chromosome 7"/>
</dbReference>